<protein>
    <submittedName>
        <fullName evidence="2">Uncharacterized protein</fullName>
    </submittedName>
</protein>
<sequence length="159" mass="17559">MRAELKNCKTPEREAGDGRRAADSTVSCFSSTNGDEASECHLNSVICVTFRVSFPAARVRRQKTYSRQHRQRSAPAESGDCLNKLSDVTSERLTKLGAEGRGRFPPFSLKFSAPPAPEVRPLLFYAANKRCDNTRAPCSAADGRGPPRRRFKALNRLAT</sequence>
<evidence type="ECO:0000256" key="1">
    <source>
        <dbReference type="SAM" id="MobiDB-lite"/>
    </source>
</evidence>
<organism evidence="2 3">
    <name type="scientific">Eumeta variegata</name>
    <name type="common">Bagworm moth</name>
    <name type="synonym">Eumeta japonica</name>
    <dbReference type="NCBI Taxonomy" id="151549"/>
    <lineage>
        <taxon>Eukaryota</taxon>
        <taxon>Metazoa</taxon>
        <taxon>Ecdysozoa</taxon>
        <taxon>Arthropoda</taxon>
        <taxon>Hexapoda</taxon>
        <taxon>Insecta</taxon>
        <taxon>Pterygota</taxon>
        <taxon>Neoptera</taxon>
        <taxon>Endopterygota</taxon>
        <taxon>Lepidoptera</taxon>
        <taxon>Glossata</taxon>
        <taxon>Ditrysia</taxon>
        <taxon>Tineoidea</taxon>
        <taxon>Psychidae</taxon>
        <taxon>Oiketicinae</taxon>
        <taxon>Eumeta</taxon>
    </lineage>
</organism>
<accession>A0A4C1YQG7</accession>
<feature type="compositionally biased region" description="Basic and acidic residues" evidence="1">
    <location>
        <begin position="1"/>
        <end position="22"/>
    </location>
</feature>
<dbReference type="Proteomes" id="UP000299102">
    <property type="component" value="Unassembled WGS sequence"/>
</dbReference>
<feature type="region of interest" description="Disordered" evidence="1">
    <location>
        <begin position="1"/>
        <end position="23"/>
    </location>
</feature>
<dbReference type="AlphaFoldDB" id="A0A4C1YQG7"/>
<reference evidence="2 3" key="1">
    <citation type="journal article" date="2019" name="Commun. Biol.">
        <title>The bagworm genome reveals a unique fibroin gene that provides high tensile strength.</title>
        <authorList>
            <person name="Kono N."/>
            <person name="Nakamura H."/>
            <person name="Ohtoshi R."/>
            <person name="Tomita M."/>
            <person name="Numata K."/>
            <person name="Arakawa K."/>
        </authorList>
    </citation>
    <scope>NUCLEOTIDE SEQUENCE [LARGE SCALE GENOMIC DNA]</scope>
</reference>
<dbReference type="EMBL" id="BGZK01001307">
    <property type="protein sequence ID" value="GBP76859.1"/>
    <property type="molecule type" value="Genomic_DNA"/>
</dbReference>
<keyword evidence="3" id="KW-1185">Reference proteome</keyword>
<gene>
    <name evidence="2" type="ORF">EVAR_87246_1</name>
</gene>
<proteinExistence type="predicted"/>
<comment type="caution">
    <text evidence="2">The sequence shown here is derived from an EMBL/GenBank/DDBJ whole genome shotgun (WGS) entry which is preliminary data.</text>
</comment>
<evidence type="ECO:0000313" key="2">
    <source>
        <dbReference type="EMBL" id="GBP76859.1"/>
    </source>
</evidence>
<evidence type="ECO:0000313" key="3">
    <source>
        <dbReference type="Proteomes" id="UP000299102"/>
    </source>
</evidence>
<name>A0A4C1YQG7_EUMVA</name>